<reference evidence="6" key="1">
    <citation type="submission" date="2025-08" db="UniProtKB">
        <authorList>
            <consortium name="Ensembl"/>
        </authorList>
    </citation>
    <scope>IDENTIFICATION</scope>
</reference>
<comment type="function">
    <text evidence="4">Lysosomal thiol reductase that can reduce protein disulfide bonds. Facilitates the complete unfolding of proteins destined for lysosomal degradation. Plays an important role in antigen processing.</text>
</comment>
<dbReference type="EC" id="1.8.-.-" evidence="4"/>
<dbReference type="PANTHER" id="PTHR13234">
    <property type="entry name" value="GAMMA-INTERFERON INDUCIBLE LYSOSOMAL THIOL REDUCTASE GILT"/>
    <property type="match status" value="1"/>
</dbReference>
<feature type="compositionally biased region" description="Polar residues" evidence="5">
    <location>
        <begin position="1"/>
        <end position="21"/>
    </location>
</feature>
<evidence type="ECO:0000256" key="5">
    <source>
        <dbReference type="SAM" id="MobiDB-lite"/>
    </source>
</evidence>
<dbReference type="STRING" id="409849.ENSPMGP00000008901"/>
<proteinExistence type="inferred from homology"/>
<dbReference type="GO" id="GO:0016671">
    <property type="term" value="F:oxidoreductase activity, acting on a sulfur group of donors, disulfide as acceptor"/>
    <property type="evidence" value="ECO:0007669"/>
    <property type="project" value="UniProtKB-UniRule"/>
</dbReference>
<evidence type="ECO:0000313" key="7">
    <source>
        <dbReference type="Proteomes" id="UP000261520"/>
    </source>
</evidence>
<keyword evidence="7" id="KW-1185">Reference proteome</keyword>
<evidence type="ECO:0000256" key="3">
    <source>
        <dbReference type="ARBA" id="ARBA00023180"/>
    </source>
</evidence>
<protein>
    <recommendedName>
        <fullName evidence="4">Gamma-interferon-inducible lysosomal thiol reductase</fullName>
        <ecNumber evidence="4">1.8.-.-</ecNumber>
    </recommendedName>
    <alternativeName>
        <fullName evidence="4">Gamma-interferon-inducible protein IP-30</fullName>
    </alternativeName>
</protein>
<evidence type="ECO:0000256" key="4">
    <source>
        <dbReference type="RuleBase" id="RU369109"/>
    </source>
</evidence>
<name>A0A3B3ZX72_9GOBI</name>
<feature type="region of interest" description="Disordered" evidence="5">
    <location>
        <begin position="1"/>
        <end position="26"/>
    </location>
</feature>
<dbReference type="GO" id="GO:0005576">
    <property type="term" value="C:extracellular region"/>
    <property type="evidence" value="ECO:0007669"/>
    <property type="project" value="UniProtKB-SubCell"/>
</dbReference>
<accession>A0A3B3ZX72</accession>
<comment type="subcellular location">
    <subcellularLocation>
        <location evidence="4">Secreted</location>
    </subcellularLocation>
    <subcellularLocation>
        <location evidence="4">Lysosome</location>
    </subcellularLocation>
</comment>
<dbReference type="PANTHER" id="PTHR13234:SF45">
    <property type="entry name" value="GAMMA-INTERFERON-INDUCIBLE LYSOSOMAL THIOL REDUCTASE-LIKE"/>
    <property type="match status" value="1"/>
</dbReference>
<dbReference type="GO" id="GO:0005764">
    <property type="term" value="C:lysosome"/>
    <property type="evidence" value="ECO:0007669"/>
    <property type="project" value="UniProtKB-SubCell"/>
</dbReference>
<sequence length="292" mass="31412">MKDNPSLNRSVRQNLHTQTQSKQRKQREQSVKLETIAVYILFAPVSVLNITEYFFPECGAPLCLLQVLKQCMELRAVAPPPNAAPVSVSVFYQSLCPAWRHFLSQQLFPTWTMLRDILSVHLVPYSASKVRDAATTSAAPPTDACVVELTGASGLEIISCMESSADVVSAARACLHLYAPALSWASVQSCVNGSRGPLLVNRSGAAARALSPAPSHLPWVTFNGVYTDEQQDRAMSSLFTLVCQLYQVTPPAAPPAAAPPPAAPPPPAAAPPPVYICVCVFMCVHVSVCSRV</sequence>
<comment type="subunit">
    <text evidence="2 4">Dimer; disulfide-linked.</text>
</comment>
<keyword evidence="4" id="KW-0732">Signal</keyword>
<dbReference type="GO" id="GO:0002376">
    <property type="term" value="P:immune system process"/>
    <property type="evidence" value="ECO:0007669"/>
    <property type="project" value="UniProtKB-KW"/>
</dbReference>
<keyword evidence="4" id="KW-0458">Lysosome</keyword>
<dbReference type="Proteomes" id="UP000261520">
    <property type="component" value="Unplaced"/>
</dbReference>
<evidence type="ECO:0000256" key="1">
    <source>
        <dbReference type="ARBA" id="ARBA00005679"/>
    </source>
</evidence>
<organism evidence="6 7">
    <name type="scientific">Periophthalmus magnuspinnatus</name>
    <dbReference type="NCBI Taxonomy" id="409849"/>
    <lineage>
        <taxon>Eukaryota</taxon>
        <taxon>Metazoa</taxon>
        <taxon>Chordata</taxon>
        <taxon>Craniata</taxon>
        <taxon>Vertebrata</taxon>
        <taxon>Euteleostomi</taxon>
        <taxon>Actinopterygii</taxon>
        <taxon>Neopterygii</taxon>
        <taxon>Teleostei</taxon>
        <taxon>Neoteleostei</taxon>
        <taxon>Acanthomorphata</taxon>
        <taxon>Gobiaria</taxon>
        <taxon>Gobiiformes</taxon>
        <taxon>Gobioidei</taxon>
        <taxon>Gobiidae</taxon>
        <taxon>Oxudercinae</taxon>
        <taxon>Periophthalmus</taxon>
    </lineage>
</organism>
<dbReference type="Ensembl" id="ENSPMGT00000009482.1">
    <property type="protein sequence ID" value="ENSPMGP00000008901.1"/>
    <property type="gene ID" value="ENSPMGG00000007355.1"/>
</dbReference>
<keyword evidence="4" id="KW-0964">Secreted</keyword>
<keyword evidence="3 4" id="KW-0325">Glycoprotein</keyword>
<keyword evidence="4" id="KW-0676">Redox-active center</keyword>
<keyword evidence="4" id="KW-0560">Oxidoreductase</keyword>
<dbReference type="AlphaFoldDB" id="A0A3B3ZX72"/>
<reference evidence="6" key="2">
    <citation type="submission" date="2025-09" db="UniProtKB">
        <authorList>
            <consortium name="Ensembl"/>
        </authorList>
    </citation>
    <scope>IDENTIFICATION</scope>
</reference>
<dbReference type="InterPro" id="IPR004911">
    <property type="entry name" value="Interferon-induced_GILT"/>
</dbReference>
<evidence type="ECO:0000313" key="6">
    <source>
        <dbReference type="Ensembl" id="ENSPMGP00000008901.1"/>
    </source>
</evidence>
<keyword evidence="4" id="KW-0391">Immunity</keyword>
<keyword evidence="4" id="KW-1015">Disulfide bond</keyword>
<comment type="similarity">
    <text evidence="1 4">Belongs to the GILT family.</text>
</comment>
<dbReference type="Pfam" id="PF03227">
    <property type="entry name" value="GILT"/>
    <property type="match status" value="1"/>
</dbReference>
<evidence type="ECO:0000256" key="2">
    <source>
        <dbReference type="ARBA" id="ARBA00011615"/>
    </source>
</evidence>